<gene>
    <name evidence="2" type="ORF">LZC95_43785</name>
</gene>
<dbReference type="InterPro" id="IPR012577">
    <property type="entry name" value="NIPSNAP"/>
</dbReference>
<keyword evidence="3" id="KW-1185">Reference proteome</keyword>
<dbReference type="Pfam" id="PF07978">
    <property type="entry name" value="NIPSNAP"/>
    <property type="match status" value="1"/>
</dbReference>
<protein>
    <submittedName>
        <fullName evidence="2">NIPSNAP family protein</fullName>
    </submittedName>
</protein>
<dbReference type="RefSeq" id="WP_394843964.1">
    <property type="nucleotide sequence ID" value="NZ_CP089982.1"/>
</dbReference>
<evidence type="ECO:0000259" key="1">
    <source>
        <dbReference type="Pfam" id="PF07978"/>
    </source>
</evidence>
<sequence>MATFSPFIELRQYTLRPGTRDTMIELFDREFVETQEAVGMKIIGQFRDQSDPNRFVWIRGFRDLGSRATSLKAFYEEGLAWKTHRESARATMIDTNDALLLHPARANSGFALEGATRTTTAPKSLVTATLHHFAGQPGEDQVAYFERSLKPALTAAGASILAYFVTDPSPNTYPRLPLREGEHAFVWFARYDDAAANLPQLPAWGRTHVLRLAPTARSLLR</sequence>
<accession>A0ABZ2K5L1</accession>
<reference evidence="2 3" key="1">
    <citation type="submission" date="2021-12" db="EMBL/GenBank/DDBJ databases">
        <title>Discovery of the Pendulisporaceae a myxobacterial family with distinct sporulation behavior and unique specialized metabolism.</title>
        <authorList>
            <person name="Garcia R."/>
            <person name="Popoff A."/>
            <person name="Bader C.D."/>
            <person name="Loehr J."/>
            <person name="Walesch S."/>
            <person name="Walt C."/>
            <person name="Boldt J."/>
            <person name="Bunk B."/>
            <person name="Haeckl F.J.F.P.J."/>
            <person name="Gunesch A.P."/>
            <person name="Birkelbach J."/>
            <person name="Nuebel U."/>
            <person name="Pietschmann T."/>
            <person name="Bach T."/>
            <person name="Mueller R."/>
        </authorList>
    </citation>
    <scope>NUCLEOTIDE SEQUENCE [LARGE SCALE GENOMIC DNA]</scope>
    <source>
        <strain evidence="2 3">MSr12523</strain>
    </source>
</reference>
<name>A0ABZ2K5L1_9BACT</name>
<dbReference type="EMBL" id="CP089982">
    <property type="protein sequence ID" value="WXA93364.1"/>
    <property type="molecule type" value="Genomic_DNA"/>
</dbReference>
<proteinExistence type="predicted"/>
<dbReference type="Proteomes" id="UP001379533">
    <property type="component" value="Chromosome"/>
</dbReference>
<dbReference type="InterPro" id="IPR011008">
    <property type="entry name" value="Dimeric_a/b-barrel"/>
</dbReference>
<organism evidence="2 3">
    <name type="scientific">Pendulispora brunnea</name>
    <dbReference type="NCBI Taxonomy" id="2905690"/>
    <lineage>
        <taxon>Bacteria</taxon>
        <taxon>Pseudomonadati</taxon>
        <taxon>Myxococcota</taxon>
        <taxon>Myxococcia</taxon>
        <taxon>Myxococcales</taxon>
        <taxon>Sorangiineae</taxon>
        <taxon>Pendulisporaceae</taxon>
        <taxon>Pendulispora</taxon>
    </lineage>
</organism>
<feature type="domain" description="NIPSNAP" evidence="1">
    <location>
        <begin position="9"/>
        <end position="104"/>
    </location>
</feature>
<evidence type="ECO:0000313" key="2">
    <source>
        <dbReference type="EMBL" id="WXA93364.1"/>
    </source>
</evidence>
<evidence type="ECO:0000313" key="3">
    <source>
        <dbReference type="Proteomes" id="UP001379533"/>
    </source>
</evidence>
<dbReference type="SUPFAM" id="SSF54909">
    <property type="entry name" value="Dimeric alpha+beta barrel"/>
    <property type="match status" value="1"/>
</dbReference>
<dbReference type="Gene3D" id="3.30.70.100">
    <property type="match status" value="1"/>
</dbReference>